<name>X0S9N5_9ZZZZ</name>
<dbReference type="EMBL" id="BARS01004408">
    <property type="protein sequence ID" value="GAF77758.1"/>
    <property type="molecule type" value="Genomic_DNA"/>
</dbReference>
<reference evidence="1" key="1">
    <citation type="journal article" date="2014" name="Front. Microbiol.">
        <title>High frequency of phylogenetically diverse reductive dehalogenase-homologous genes in deep subseafloor sedimentary metagenomes.</title>
        <authorList>
            <person name="Kawai M."/>
            <person name="Futagami T."/>
            <person name="Toyoda A."/>
            <person name="Takaki Y."/>
            <person name="Nishi S."/>
            <person name="Hori S."/>
            <person name="Arai W."/>
            <person name="Tsubouchi T."/>
            <person name="Morono Y."/>
            <person name="Uchiyama I."/>
            <person name="Ito T."/>
            <person name="Fujiyama A."/>
            <person name="Inagaki F."/>
            <person name="Takami H."/>
        </authorList>
    </citation>
    <scope>NUCLEOTIDE SEQUENCE</scope>
    <source>
        <strain evidence="1">Expedition CK06-06</strain>
    </source>
</reference>
<accession>X0S9N5</accession>
<dbReference type="AlphaFoldDB" id="X0S9N5"/>
<protein>
    <submittedName>
        <fullName evidence="1">Uncharacterized protein</fullName>
    </submittedName>
</protein>
<sequence>MKSFPNKLLPTNKINFYSYRYNRVLCYFRKEIYEHMLKGDENNYFELDRFSKQYLDNDTNTLKKMTTRIIQELETLGWKCKTSFGDTGLFIYSSEDPPKSCW</sequence>
<comment type="caution">
    <text evidence="1">The sequence shown here is derived from an EMBL/GenBank/DDBJ whole genome shotgun (WGS) entry which is preliminary data.</text>
</comment>
<proteinExistence type="predicted"/>
<gene>
    <name evidence="1" type="ORF">S01H1_08612</name>
</gene>
<evidence type="ECO:0000313" key="1">
    <source>
        <dbReference type="EMBL" id="GAF77758.1"/>
    </source>
</evidence>
<organism evidence="1">
    <name type="scientific">marine sediment metagenome</name>
    <dbReference type="NCBI Taxonomy" id="412755"/>
    <lineage>
        <taxon>unclassified sequences</taxon>
        <taxon>metagenomes</taxon>
        <taxon>ecological metagenomes</taxon>
    </lineage>
</organism>